<dbReference type="GO" id="GO:0005737">
    <property type="term" value="C:cytoplasm"/>
    <property type="evidence" value="ECO:0007669"/>
    <property type="project" value="TreeGrafter"/>
</dbReference>
<feature type="non-terminal residue" evidence="7">
    <location>
        <position position="1"/>
    </location>
</feature>
<dbReference type="OrthoDB" id="4062651at2759"/>
<gene>
    <name evidence="7" type="ORF">BOTBODRAFT_72077</name>
</gene>
<dbReference type="PANTHER" id="PTHR24346:SF76">
    <property type="entry name" value="NON-SPECIFIC SERINE_THREONINE PROTEIN KINASE"/>
    <property type="match status" value="1"/>
</dbReference>
<dbReference type="SUPFAM" id="SSF56112">
    <property type="entry name" value="Protein kinase-like (PK-like)"/>
    <property type="match status" value="1"/>
</dbReference>
<name>A0A067MX84_BOTB1</name>
<dbReference type="Proteomes" id="UP000027195">
    <property type="component" value="Unassembled WGS sequence"/>
</dbReference>
<dbReference type="Gene3D" id="1.10.510.10">
    <property type="entry name" value="Transferase(Phosphotransferase) domain 1"/>
    <property type="match status" value="2"/>
</dbReference>
<dbReference type="InParanoid" id="A0A067MX84"/>
<dbReference type="HOGENOM" id="CLU_000288_63_57_1"/>
<comment type="similarity">
    <text evidence="4">Belongs to the protein kinase superfamily.</text>
</comment>
<evidence type="ECO:0000256" key="3">
    <source>
        <dbReference type="PROSITE-ProRule" id="PRU10141"/>
    </source>
</evidence>
<evidence type="ECO:0000256" key="5">
    <source>
        <dbReference type="SAM" id="MobiDB-lite"/>
    </source>
</evidence>
<protein>
    <recommendedName>
        <fullName evidence="6">Protein kinase domain-containing protein</fullName>
    </recommendedName>
</protein>
<keyword evidence="4" id="KW-0723">Serine/threonine-protein kinase</keyword>
<keyword evidence="2 3" id="KW-0067">ATP-binding</keyword>
<feature type="region of interest" description="Disordered" evidence="5">
    <location>
        <begin position="216"/>
        <end position="251"/>
    </location>
</feature>
<keyword evidence="8" id="KW-1185">Reference proteome</keyword>
<dbReference type="AlphaFoldDB" id="A0A067MX84"/>
<feature type="domain" description="Protein kinase" evidence="6">
    <location>
        <begin position="32"/>
        <end position="362"/>
    </location>
</feature>
<dbReference type="InterPro" id="IPR008271">
    <property type="entry name" value="Ser/Thr_kinase_AS"/>
</dbReference>
<evidence type="ECO:0000256" key="1">
    <source>
        <dbReference type="ARBA" id="ARBA00022741"/>
    </source>
</evidence>
<dbReference type="PROSITE" id="PS50011">
    <property type="entry name" value="PROTEIN_KINASE_DOM"/>
    <property type="match status" value="1"/>
</dbReference>
<dbReference type="InterPro" id="IPR000719">
    <property type="entry name" value="Prot_kinase_dom"/>
</dbReference>
<sequence>FLSAFSSPRSSTGPAPRSPPPEDSEGNVIGGYSLGPQIGHGGFSIVRRATAIAGSGDPVAVKVVRRSAIATTPGVRARLEHEAKVWASLRHEHILPLFATHETPHASYFFMLLCPAGSLWDILKRDGRPGLPRDDVGTMFRQIVRGLLYLHDVAGIVHGDMKLENVLIDDAGGCRIADFGLAKKIGVADSEDDDDDEDDVMGQMVGPSSHAAGHVLRRNTHAGGNMTRPRNVSAYAGSRMTPPPQPAHAKHRFLPGSLPYAAPELLTPQPPPTNPSDPLPPLHNPAQDIWAIGCILFALLTGRLPFTDPFEPRLQMKIVRGQWAVPPSARLSKEDVGMLRGCLEVRVAERWDVRKVDGEAWGVGWGE</sequence>
<feature type="binding site" evidence="3">
    <location>
        <position position="62"/>
    </location>
    <ligand>
        <name>ATP</name>
        <dbReference type="ChEBI" id="CHEBI:30616"/>
    </ligand>
</feature>
<feature type="compositionally biased region" description="Polar residues" evidence="5">
    <location>
        <begin position="1"/>
        <end position="13"/>
    </location>
</feature>
<dbReference type="InterPro" id="IPR011009">
    <property type="entry name" value="Kinase-like_dom_sf"/>
</dbReference>
<accession>A0A067MX84</accession>
<evidence type="ECO:0000313" key="8">
    <source>
        <dbReference type="Proteomes" id="UP000027195"/>
    </source>
</evidence>
<keyword evidence="1 3" id="KW-0547">Nucleotide-binding</keyword>
<dbReference type="EMBL" id="KL198029">
    <property type="protein sequence ID" value="KDQ16171.1"/>
    <property type="molecule type" value="Genomic_DNA"/>
</dbReference>
<dbReference type="Pfam" id="PF00069">
    <property type="entry name" value="Pkinase"/>
    <property type="match status" value="2"/>
</dbReference>
<organism evidence="7 8">
    <name type="scientific">Botryobasidium botryosum (strain FD-172 SS1)</name>
    <dbReference type="NCBI Taxonomy" id="930990"/>
    <lineage>
        <taxon>Eukaryota</taxon>
        <taxon>Fungi</taxon>
        <taxon>Dikarya</taxon>
        <taxon>Basidiomycota</taxon>
        <taxon>Agaricomycotina</taxon>
        <taxon>Agaricomycetes</taxon>
        <taxon>Cantharellales</taxon>
        <taxon>Botryobasidiaceae</taxon>
        <taxon>Botryobasidium</taxon>
    </lineage>
</organism>
<keyword evidence="4" id="KW-0418">Kinase</keyword>
<evidence type="ECO:0000256" key="2">
    <source>
        <dbReference type="ARBA" id="ARBA00022840"/>
    </source>
</evidence>
<proteinExistence type="inferred from homology"/>
<reference evidence="8" key="1">
    <citation type="journal article" date="2014" name="Proc. Natl. Acad. Sci. U.S.A.">
        <title>Extensive sampling of basidiomycete genomes demonstrates inadequacy of the white-rot/brown-rot paradigm for wood decay fungi.</title>
        <authorList>
            <person name="Riley R."/>
            <person name="Salamov A.A."/>
            <person name="Brown D.W."/>
            <person name="Nagy L.G."/>
            <person name="Floudas D."/>
            <person name="Held B.W."/>
            <person name="Levasseur A."/>
            <person name="Lombard V."/>
            <person name="Morin E."/>
            <person name="Otillar R."/>
            <person name="Lindquist E.A."/>
            <person name="Sun H."/>
            <person name="LaButti K.M."/>
            <person name="Schmutz J."/>
            <person name="Jabbour D."/>
            <person name="Luo H."/>
            <person name="Baker S.E."/>
            <person name="Pisabarro A.G."/>
            <person name="Walton J.D."/>
            <person name="Blanchette R.A."/>
            <person name="Henrissat B."/>
            <person name="Martin F."/>
            <person name="Cullen D."/>
            <person name="Hibbett D.S."/>
            <person name="Grigoriev I.V."/>
        </authorList>
    </citation>
    <scope>NUCLEOTIDE SEQUENCE [LARGE SCALE GENOMIC DNA]</scope>
    <source>
        <strain evidence="8">FD-172 SS1</strain>
    </source>
</reference>
<dbReference type="PROSITE" id="PS00107">
    <property type="entry name" value="PROTEIN_KINASE_ATP"/>
    <property type="match status" value="1"/>
</dbReference>
<dbReference type="InterPro" id="IPR017441">
    <property type="entry name" value="Protein_kinase_ATP_BS"/>
</dbReference>
<dbReference type="GO" id="GO:0004674">
    <property type="term" value="F:protein serine/threonine kinase activity"/>
    <property type="evidence" value="ECO:0007669"/>
    <property type="project" value="UniProtKB-KW"/>
</dbReference>
<dbReference type="SMART" id="SM00220">
    <property type="entry name" value="S_TKc"/>
    <property type="match status" value="1"/>
</dbReference>
<evidence type="ECO:0000313" key="7">
    <source>
        <dbReference type="EMBL" id="KDQ16171.1"/>
    </source>
</evidence>
<dbReference type="PROSITE" id="PS00108">
    <property type="entry name" value="PROTEIN_KINASE_ST"/>
    <property type="match status" value="1"/>
</dbReference>
<feature type="non-terminal residue" evidence="7">
    <location>
        <position position="367"/>
    </location>
</feature>
<dbReference type="PANTHER" id="PTHR24346">
    <property type="entry name" value="MAP/MICROTUBULE AFFINITY-REGULATING KINASE"/>
    <property type="match status" value="1"/>
</dbReference>
<feature type="region of interest" description="Disordered" evidence="5">
    <location>
        <begin position="1"/>
        <end position="27"/>
    </location>
</feature>
<dbReference type="GO" id="GO:0005524">
    <property type="term" value="F:ATP binding"/>
    <property type="evidence" value="ECO:0007669"/>
    <property type="project" value="UniProtKB-UniRule"/>
</dbReference>
<evidence type="ECO:0000256" key="4">
    <source>
        <dbReference type="RuleBase" id="RU000304"/>
    </source>
</evidence>
<evidence type="ECO:0000259" key="6">
    <source>
        <dbReference type="PROSITE" id="PS50011"/>
    </source>
</evidence>
<dbReference type="STRING" id="930990.A0A067MX84"/>
<dbReference type="GO" id="GO:0000226">
    <property type="term" value="P:microtubule cytoskeleton organization"/>
    <property type="evidence" value="ECO:0007669"/>
    <property type="project" value="TreeGrafter"/>
</dbReference>
<keyword evidence="4" id="KW-0808">Transferase</keyword>
<dbReference type="GO" id="GO:0035556">
    <property type="term" value="P:intracellular signal transduction"/>
    <property type="evidence" value="ECO:0007669"/>
    <property type="project" value="TreeGrafter"/>
</dbReference>